<dbReference type="Proteomes" id="UP001497516">
    <property type="component" value="Chromosome 7"/>
</dbReference>
<dbReference type="EMBL" id="OZ034820">
    <property type="protein sequence ID" value="CAL1403938.1"/>
    <property type="molecule type" value="Genomic_DNA"/>
</dbReference>
<keyword evidence="2" id="KW-1185">Reference proteome</keyword>
<organism evidence="1 2">
    <name type="scientific">Linum trigynum</name>
    <dbReference type="NCBI Taxonomy" id="586398"/>
    <lineage>
        <taxon>Eukaryota</taxon>
        <taxon>Viridiplantae</taxon>
        <taxon>Streptophyta</taxon>
        <taxon>Embryophyta</taxon>
        <taxon>Tracheophyta</taxon>
        <taxon>Spermatophyta</taxon>
        <taxon>Magnoliopsida</taxon>
        <taxon>eudicotyledons</taxon>
        <taxon>Gunneridae</taxon>
        <taxon>Pentapetalae</taxon>
        <taxon>rosids</taxon>
        <taxon>fabids</taxon>
        <taxon>Malpighiales</taxon>
        <taxon>Linaceae</taxon>
        <taxon>Linum</taxon>
    </lineage>
</organism>
<gene>
    <name evidence="1" type="ORF">LTRI10_LOCUS43833</name>
</gene>
<evidence type="ECO:0000313" key="2">
    <source>
        <dbReference type="Proteomes" id="UP001497516"/>
    </source>
</evidence>
<name>A0AAV2FZZ8_9ROSI</name>
<protein>
    <submittedName>
        <fullName evidence="1">Uncharacterized protein</fullName>
    </submittedName>
</protein>
<dbReference type="AlphaFoldDB" id="A0AAV2FZZ8"/>
<sequence>MDRQPAARVPPLIGEASAAGVATGRGWRGTGRRWRVGSRCRKNGATRAFWMSGWIALRSTSFWRHTASFRLAGLLFAIKADVGVVGQLRWGCWVPMLAVVVDGWKLERKGAVP</sequence>
<evidence type="ECO:0000313" key="1">
    <source>
        <dbReference type="EMBL" id="CAL1403938.1"/>
    </source>
</evidence>
<reference evidence="1 2" key="1">
    <citation type="submission" date="2024-04" db="EMBL/GenBank/DDBJ databases">
        <authorList>
            <person name="Fracassetti M."/>
        </authorList>
    </citation>
    <scope>NUCLEOTIDE SEQUENCE [LARGE SCALE GENOMIC DNA]</scope>
</reference>
<proteinExistence type="predicted"/>
<accession>A0AAV2FZZ8</accession>